<keyword evidence="2" id="KW-1185">Reference proteome</keyword>
<reference evidence="1 2" key="1">
    <citation type="submission" date="2018-08" db="EMBL/GenBank/DDBJ databases">
        <title>Komagataeibacter sp. AV 382.</title>
        <authorList>
            <person name="Skraban J."/>
            <person name="Trcek J."/>
        </authorList>
    </citation>
    <scope>NUCLEOTIDE SEQUENCE [LARGE SCALE GENOMIC DNA]</scope>
    <source>
        <strain evidence="1 2">AV 382</strain>
    </source>
</reference>
<evidence type="ECO:0000313" key="2">
    <source>
        <dbReference type="Proteomes" id="UP000262371"/>
    </source>
</evidence>
<dbReference type="Proteomes" id="UP000262371">
    <property type="component" value="Unassembled WGS sequence"/>
</dbReference>
<dbReference type="AlphaFoldDB" id="A0A371Z4C7"/>
<proteinExistence type="predicted"/>
<protein>
    <submittedName>
        <fullName evidence="1">Uncharacterized protein</fullName>
    </submittedName>
</protein>
<name>A0A371Z4C7_9PROT</name>
<comment type="caution">
    <text evidence="1">The sequence shown here is derived from an EMBL/GenBank/DDBJ whole genome shotgun (WGS) entry which is preliminary data.</text>
</comment>
<evidence type="ECO:0000313" key="1">
    <source>
        <dbReference type="EMBL" id="RFD21343.1"/>
    </source>
</evidence>
<organism evidence="1 2">
    <name type="scientific">Komagataeibacter melaceti</name>
    <dbReference type="NCBI Taxonomy" id="2766577"/>
    <lineage>
        <taxon>Bacteria</taxon>
        <taxon>Pseudomonadati</taxon>
        <taxon>Pseudomonadota</taxon>
        <taxon>Alphaproteobacteria</taxon>
        <taxon>Acetobacterales</taxon>
        <taxon>Acetobacteraceae</taxon>
        <taxon>Komagataeibacter</taxon>
    </lineage>
</organism>
<sequence>MPTPSGATGASPASTTTDDVVSLSAEAISELAQAADSTTDPLAADFARFFPTLAGMDATALGLGALDPAAMSLSAGLSPQEIAMAARASMDEAHASLTGGNRPAAPDDLYAIIRNTLMARLDRTALVAVSTNERGLFTRTEQNDALNLLTRQEELATGLLPDGADTRPERAGTRDIPDTLERITANILFLDKAGSYEAGTVAWAFSRAAAQVVYEGEMAARGEIPDNTLISQFSVTLMLASAMTIAQKFVRYNSRAKGSALDAMDEASLRDQLDDVLARTRRELGFHADRARHICTQARRLATRNTPQGAPVADLIRAFHAIARQQAHRAGL</sequence>
<gene>
    <name evidence="1" type="ORF">DY926_01085</name>
</gene>
<dbReference type="EMBL" id="QUWV01000011">
    <property type="protein sequence ID" value="RFD21343.1"/>
    <property type="molecule type" value="Genomic_DNA"/>
</dbReference>
<accession>A0A371Z4C7</accession>